<evidence type="ECO:0000259" key="2">
    <source>
        <dbReference type="Pfam" id="PF13649"/>
    </source>
</evidence>
<sequence length="465" mass="50932">MDSWFNSSSSPPRPPKGTPGRNSGPLTAVVHTTAALQASINAPTTVLRRNAHLASHQSLSISPISNPASASGSTVSTSSSSKATIPQKTKKSRYTSDSYTIRNGRRYIAGPKCSYPLPCDVAELNRQNLRTVLLTTVYGAPFCAPLVSSKPPKTVLDLGCGTGLWSSTCHDYFSRLGHPDVEFTGLDIVPVAPDLKEQGVNWRFVQHDLRRLQLPFPDESFDMVFLKDMSMAMPTGGSEFPIFEEMLRVLKSGGVIEIWESDATIRALLPQPAIPPSTMDRALQQAITTGTYPLVPGTGFSTAQNTYIQDYNAWVSKALEKRMITLLPCTVLSPMMLQEEKLADCGNRRLVVLLGEVRWEREGVGGRPSGSRRPSESSVGSGSKGKYRQTERAALTDEQSALRSTALLTFVQMIESLEPALKEASQKGQDEWDRWWAGMMTNLFEQKGAMSGEGLEVGSWWARKV</sequence>
<dbReference type="PANTHER" id="PTHR43591">
    <property type="entry name" value="METHYLTRANSFERASE"/>
    <property type="match status" value="1"/>
</dbReference>
<dbReference type="Proteomes" id="UP000750711">
    <property type="component" value="Unassembled WGS sequence"/>
</dbReference>
<evidence type="ECO:0000313" key="3">
    <source>
        <dbReference type="EMBL" id="KAH0558639.1"/>
    </source>
</evidence>
<feature type="compositionally biased region" description="Polar residues" evidence="1">
    <location>
        <begin position="1"/>
        <end position="10"/>
    </location>
</feature>
<feature type="compositionally biased region" description="Low complexity" evidence="1">
    <location>
        <begin position="61"/>
        <end position="84"/>
    </location>
</feature>
<evidence type="ECO:0000313" key="4">
    <source>
        <dbReference type="Proteomes" id="UP000750711"/>
    </source>
</evidence>
<dbReference type="InterPro" id="IPR041698">
    <property type="entry name" value="Methyltransf_25"/>
</dbReference>
<comment type="caution">
    <text evidence="3">The sequence shown here is derived from an EMBL/GenBank/DDBJ whole genome shotgun (WGS) entry which is preliminary data.</text>
</comment>
<feature type="region of interest" description="Disordered" evidence="1">
    <location>
        <begin position="362"/>
        <end position="393"/>
    </location>
</feature>
<dbReference type="Pfam" id="PF13649">
    <property type="entry name" value="Methyltransf_25"/>
    <property type="match status" value="1"/>
</dbReference>
<dbReference type="AlphaFoldDB" id="A0A9P8RNK3"/>
<keyword evidence="4" id="KW-1185">Reference proteome</keyword>
<dbReference type="EMBL" id="JAGHQM010000785">
    <property type="protein sequence ID" value="KAH0558639.1"/>
    <property type="molecule type" value="Genomic_DNA"/>
</dbReference>
<dbReference type="InterPro" id="IPR029063">
    <property type="entry name" value="SAM-dependent_MTases_sf"/>
</dbReference>
<dbReference type="PANTHER" id="PTHR43591:SF50">
    <property type="entry name" value="METHYLTRANSFERASE DOMAIN-CONTAINING PROTEIN-RELATED"/>
    <property type="match status" value="1"/>
</dbReference>
<feature type="domain" description="Methyltransferase" evidence="2">
    <location>
        <begin position="155"/>
        <end position="254"/>
    </location>
</feature>
<accession>A0A9P8RNK3</accession>
<proteinExistence type="predicted"/>
<evidence type="ECO:0000256" key="1">
    <source>
        <dbReference type="SAM" id="MobiDB-lite"/>
    </source>
</evidence>
<protein>
    <recommendedName>
        <fullName evidence="2">Methyltransferase domain-containing protein</fullName>
    </recommendedName>
</protein>
<dbReference type="Gene3D" id="3.40.50.150">
    <property type="entry name" value="Vaccinia Virus protein VP39"/>
    <property type="match status" value="1"/>
</dbReference>
<name>A0A9P8RNK3_9PEZI</name>
<dbReference type="SUPFAM" id="SSF53335">
    <property type="entry name" value="S-adenosyl-L-methionine-dependent methyltransferases"/>
    <property type="match status" value="1"/>
</dbReference>
<reference evidence="3" key="1">
    <citation type="submission" date="2021-03" db="EMBL/GenBank/DDBJ databases">
        <title>Comparative genomics and phylogenomic investigation of the class Geoglossomycetes provide insights into ecological specialization and systematics.</title>
        <authorList>
            <person name="Melie T."/>
            <person name="Pirro S."/>
            <person name="Miller A.N."/>
            <person name="Quandt A."/>
        </authorList>
    </citation>
    <scope>NUCLEOTIDE SEQUENCE</scope>
    <source>
        <strain evidence="3">CAQ_001_2017</strain>
    </source>
</reference>
<feature type="region of interest" description="Disordered" evidence="1">
    <location>
        <begin position="61"/>
        <end position="96"/>
    </location>
</feature>
<feature type="compositionally biased region" description="Low complexity" evidence="1">
    <location>
        <begin position="369"/>
        <end position="381"/>
    </location>
</feature>
<gene>
    <name evidence="3" type="ORF">GP486_004713</name>
</gene>
<organism evidence="3 4">
    <name type="scientific">Trichoglossum hirsutum</name>
    <dbReference type="NCBI Taxonomy" id="265104"/>
    <lineage>
        <taxon>Eukaryota</taxon>
        <taxon>Fungi</taxon>
        <taxon>Dikarya</taxon>
        <taxon>Ascomycota</taxon>
        <taxon>Pezizomycotina</taxon>
        <taxon>Geoglossomycetes</taxon>
        <taxon>Geoglossales</taxon>
        <taxon>Geoglossaceae</taxon>
        <taxon>Trichoglossum</taxon>
    </lineage>
</organism>
<feature type="region of interest" description="Disordered" evidence="1">
    <location>
        <begin position="1"/>
        <end position="26"/>
    </location>
</feature>
<dbReference type="CDD" id="cd02440">
    <property type="entry name" value="AdoMet_MTases"/>
    <property type="match status" value="1"/>
</dbReference>